<feature type="transmembrane region" description="Helical" evidence="10">
    <location>
        <begin position="244"/>
        <end position="268"/>
    </location>
</feature>
<keyword evidence="7 10" id="KW-1133">Transmembrane helix</keyword>
<dbReference type="SUPFAM" id="SSF52540">
    <property type="entry name" value="P-loop containing nucleoside triphosphate hydrolases"/>
    <property type="match status" value="2"/>
</dbReference>
<dbReference type="InterPro" id="IPR036640">
    <property type="entry name" value="ABC1_TM_sf"/>
</dbReference>
<dbReference type="InterPro" id="IPR003439">
    <property type="entry name" value="ABC_transporter-like_ATP-bd"/>
</dbReference>
<feature type="domain" description="ABC transporter" evidence="11">
    <location>
        <begin position="347"/>
        <end position="570"/>
    </location>
</feature>
<proteinExistence type="predicted"/>
<dbReference type="InterPro" id="IPR017871">
    <property type="entry name" value="ABC_transporter-like_CS"/>
</dbReference>
<dbReference type="PANTHER" id="PTHR24223:SF443">
    <property type="entry name" value="MULTIDRUG-RESISTANCE LIKE PROTEIN 1, ISOFORM I"/>
    <property type="match status" value="1"/>
</dbReference>
<dbReference type="PANTHER" id="PTHR24223">
    <property type="entry name" value="ATP-BINDING CASSETTE SUB-FAMILY C"/>
    <property type="match status" value="1"/>
</dbReference>
<feature type="domain" description="ABC transmembrane type-1" evidence="12">
    <location>
        <begin position="666"/>
        <end position="788"/>
    </location>
</feature>
<evidence type="ECO:0000256" key="7">
    <source>
        <dbReference type="ARBA" id="ARBA00022989"/>
    </source>
</evidence>
<evidence type="ECO:0000256" key="3">
    <source>
        <dbReference type="ARBA" id="ARBA00022692"/>
    </source>
</evidence>
<feature type="transmembrane region" description="Helical" evidence="10">
    <location>
        <begin position="763"/>
        <end position="787"/>
    </location>
</feature>
<dbReference type="GO" id="GO:0016887">
    <property type="term" value="F:ATP hydrolysis activity"/>
    <property type="evidence" value="ECO:0007669"/>
    <property type="project" value="InterPro"/>
</dbReference>
<keyword evidence="5" id="KW-0547">Nucleotide-binding</keyword>
<evidence type="ECO:0000259" key="11">
    <source>
        <dbReference type="PROSITE" id="PS50893"/>
    </source>
</evidence>
<reference evidence="13" key="1">
    <citation type="submission" date="2020-05" db="EMBL/GenBank/DDBJ databases">
        <title>Phylogenomic resolution of chytrid fungi.</title>
        <authorList>
            <person name="Stajich J.E."/>
            <person name="Amses K."/>
            <person name="Simmons R."/>
            <person name="Seto K."/>
            <person name="Myers J."/>
            <person name="Bonds A."/>
            <person name="Quandt C.A."/>
            <person name="Barry K."/>
            <person name="Liu P."/>
            <person name="Grigoriev I."/>
            <person name="Longcore J.E."/>
            <person name="James T.Y."/>
        </authorList>
    </citation>
    <scope>NUCLEOTIDE SEQUENCE</scope>
    <source>
        <strain evidence="13">JEL0513</strain>
    </source>
</reference>
<dbReference type="EMBL" id="JADGJH010001076">
    <property type="protein sequence ID" value="KAJ3119275.1"/>
    <property type="molecule type" value="Genomic_DNA"/>
</dbReference>
<comment type="subcellular location">
    <subcellularLocation>
        <location evidence="1">Vacuole membrane</location>
        <topology evidence="1">Multi-pass membrane protein</topology>
    </subcellularLocation>
</comment>
<evidence type="ECO:0000313" key="13">
    <source>
        <dbReference type="EMBL" id="KAJ3119275.1"/>
    </source>
</evidence>
<dbReference type="Gene3D" id="3.40.50.300">
    <property type="entry name" value="P-loop containing nucleotide triphosphate hydrolases"/>
    <property type="match status" value="2"/>
</dbReference>
<evidence type="ECO:0000256" key="5">
    <source>
        <dbReference type="ARBA" id="ARBA00022741"/>
    </source>
</evidence>
<dbReference type="GO" id="GO:0005524">
    <property type="term" value="F:ATP binding"/>
    <property type="evidence" value="ECO:0007669"/>
    <property type="project" value="UniProtKB-KW"/>
</dbReference>
<comment type="caution">
    <text evidence="13">The sequence shown here is derived from an EMBL/GenBank/DDBJ whole genome shotgun (WGS) entry which is preliminary data.</text>
</comment>
<keyword evidence="6" id="KW-0067">ATP-binding</keyword>
<feature type="domain" description="ABC transporter" evidence="11">
    <location>
        <begin position="859"/>
        <end position="1091"/>
    </location>
</feature>
<evidence type="ECO:0000256" key="9">
    <source>
        <dbReference type="SAM" id="MobiDB-lite"/>
    </source>
</evidence>
<sequence>MSLMIGEVTNYVDPTYPRAELIFDSGIGLAFLLFGMQLASTFATNMSASLTTITNVRMGAAVTTAVYKKSLKLASKSRIKFPAGKINTFCGSDVTNIKQFITAANQIWSMPVQVAVALYLVSTLMQASTAVAAAVFVGIGSFSLIFGSQLGKYMKQYMEGQDKRTFILREFLYGVKIIKYQAQEESVDAKIKSERAFQVKSLRGFYFYLCIVLFILVAQQALTAPLTIVAYGALGNNMNPATVFVAYSLLSGLAGISGRLSSILSGFISSITSYKRLQEFLIAEEIDAGELPEFKTAGKSSEVPAIILESANFTWESVRENPADTTNKKTNSEKTASAPPTNIQTDIEMAAVKAEEENSDIFTLQNLKLAIKRGSLVAVVGATGSGKSSLLSAITGGMRKTDGNAVVHGTIGYCAQEPWIMSGTIEENITLLDSGLESVCNAAVHACSLAKDLESLPNGLGTQIGEKGINLSGGQKARIALARAIAKNPDIFVLDDPLSALDAHVGKEIFNNTISGPVMRGKTIILATHLLHVLPSVDQVIVLDGGKIVQSGSFTELMKDTNGKLFDTMKDYHLDEHEDEKDETQTTKTTDQLVENKKEEAVLEDRQVGAVTAKTYLSYCKAMGWNKAFLVLGFCMLDLAVAITTQLGLSAWTSDYLHFSNQMDYLYIYSALSIFGSLSFAISLLLVSIAASIFVFYRKSYRELKRLNATMQSPLSAHISETLSGLSTILAYSAETIFVEKQLVKMDQANLGTMLFSHAQYWFVLRLDCIGAFVTLALTMLSIYGVMNRSFVALALSATIDWSAGLNRVLSLFAELEATMISVERLNYYSHDLPHEPSRHVPKDGTLVTWPSAGSIDIANLEIIYESRPDHAVIKNLSIKISAGEKIGIVGRTGSGKSTLVDSLFRLMEPSKGTIKIDGVDIATVGLKKLRESVQMIPQNPTLFDGTVRSNIDYSGKHTDEEIWYSLESCGMKEYVSGLSEKLDSIITEGGSNLSAGQRQLLCLAKVLLEKSKILVMDEATSSVDAESDLRIQQLMTTQFKQATVISIAHRLNTIAAFDRVLVLDKGNVAEFDAPHILLSRSESIFSEMVSATGIANAAVIREIAESHYNQPSFKE</sequence>
<dbReference type="InterPro" id="IPR044746">
    <property type="entry name" value="ABCC_6TM_D1"/>
</dbReference>
<dbReference type="Pfam" id="PF00664">
    <property type="entry name" value="ABC_membrane"/>
    <property type="match status" value="2"/>
</dbReference>
<dbReference type="FunFam" id="3.40.50.300:FF:000997">
    <property type="entry name" value="Multidrug resistance-associated protein 1"/>
    <property type="match status" value="1"/>
</dbReference>
<evidence type="ECO:0000259" key="12">
    <source>
        <dbReference type="PROSITE" id="PS50929"/>
    </source>
</evidence>
<accession>A0AAD5T4H0</accession>
<dbReference type="PROSITE" id="PS00211">
    <property type="entry name" value="ABC_TRANSPORTER_1"/>
    <property type="match status" value="2"/>
</dbReference>
<feature type="compositionally biased region" description="Basic and acidic residues" evidence="9">
    <location>
        <begin position="318"/>
        <end position="332"/>
    </location>
</feature>
<feature type="region of interest" description="Disordered" evidence="9">
    <location>
        <begin position="318"/>
        <end position="340"/>
    </location>
</feature>
<keyword evidence="3 10" id="KW-0812">Transmembrane</keyword>
<dbReference type="CDD" id="cd03244">
    <property type="entry name" value="ABCC_MRP_domain2"/>
    <property type="match status" value="1"/>
</dbReference>
<dbReference type="AlphaFoldDB" id="A0AAD5T4H0"/>
<dbReference type="GO" id="GO:0000329">
    <property type="term" value="C:fungal-type vacuole membrane"/>
    <property type="evidence" value="ECO:0007669"/>
    <property type="project" value="UniProtKB-ARBA"/>
</dbReference>
<keyword evidence="8 10" id="KW-0472">Membrane</keyword>
<dbReference type="FunFam" id="3.40.50.300:FF:000630">
    <property type="entry name" value="ATP-binding cassette (ABC) transporter, putative"/>
    <property type="match status" value="1"/>
</dbReference>
<dbReference type="SUPFAM" id="SSF90123">
    <property type="entry name" value="ABC transporter transmembrane region"/>
    <property type="match status" value="2"/>
</dbReference>
<dbReference type="GO" id="GO:0140359">
    <property type="term" value="F:ABC-type transporter activity"/>
    <property type="evidence" value="ECO:0007669"/>
    <property type="project" value="InterPro"/>
</dbReference>
<dbReference type="Proteomes" id="UP001211907">
    <property type="component" value="Unassembled WGS sequence"/>
</dbReference>
<feature type="transmembrane region" description="Helical" evidence="10">
    <location>
        <begin position="21"/>
        <end position="40"/>
    </location>
</feature>
<dbReference type="InterPro" id="IPR003593">
    <property type="entry name" value="AAA+_ATPase"/>
</dbReference>
<dbReference type="PROSITE" id="PS50893">
    <property type="entry name" value="ABC_TRANSPORTER_2"/>
    <property type="match status" value="2"/>
</dbReference>
<evidence type="ECO:0000313" key="14">
    <source>
        <dbReference type="Proteomes" id="UP001211907"/>
    </source>
</evidence>
<dbReference type="InterPro" id="IPR011527">
    <property type="entry name" value="ABC1_TM_dom"/>
</dbReference>
<feature type="transmembrane region" description="Helical" evidence="10">
    <location>
        <begin position="205"/>
        <end position="232"/>
    </location>
</feature>
<dbReference type="Pfam" id="PF00005">
    <property type="entry name" value="ABC_tran"/>
    <property type="match status" value="2"/>
</dbReference>
<evidence type="ECO:0000256" key="6">
    <source>
        <dbReference type="ARBA" id="ARBA00022840"/>
    </source>
</evidence>
<dbReference type="PROSITE" id="PS50929">
    <property type="entry name" value="ABC_TM1F"/>
    <property type="match status" value="2"/>
</dbReference>
<dbReference type="CDD" id="cd18579">
    <property type="entry name" value="ABC_6TM_ABCC_D1"/>
    <property type="match status" value="1"/>
</dbReference>
<name>A0AAD5T4H0_9FUNG</name>
<gene>
    <name evidence="13" type="primary">ABCC1_4</name>
    <name evidence="13" type="ORF">HK100_000388</name>
</gene>
<feature type="transmembrane region" description="Helical" evidence="10">
    <location>
        <begin position="667"/>
        <end position="697"/>
    </location>
</feature>
<protein>
    <submittedName>
        <fullName evidence="13">Multidrug resistance-associated protein 1</fullName>
    </submittedName>
</protein>
<evidence type="ECO:0000256" key="2">
    <source>
        <dbReference type="ARBA" id="ARBA00022448"/>
    </source>
</evidence>
<dbReference type="InterPro" id="IPR050173">
    <property type="entry name" value="ABC_transporter_C-like"/>
</dbReference>
<evidence type="ECO:0000256" key="4">
    <source>
        <dbReference type="ARBA" id="ARBA00022737"/>
    </source>
</evidence>
<evidence type="ECO:0000256" key="10">
    <source>
        <dbReference type="SAM" id="Phobius"/>
    </source>
</evidence>
<feature type="domain" description="ABC transmembrane type-1" evidence="12">
    <location>
        <begin position="1"/>
        <end position="269"/>
    </location>
</feature>
<dbReference type="SMART" id="SM00382">
    <property type="entry name" value="AAA"/>
    <property type="match status" value="2"/>
</dbReference>
<organism evidence="13 14">
    <name type="scientific">Physocladia obscura</name>
    <dbReference type="NCBI Taxonomy" id="109957"/>
    <lineage>
        <taxon>Eukaryota</taxon>
        <taxon>Fungi</taxon>
        <taxon>Fungi incertae sedis</taxon>
        <taxon>Chytridiomycota</taxon>
        <taxon>Chytridiomycota incertae sedis</taxon>
        <taxon>Chytridiomycetes</taxon>
        <taxon>Chytridiales</taxon>
        <taxon>Chytriomycetaceae</taxon>
        <taxon>Physocladia</taxon>
    </lineage>
</organism>
<feature type="transmembrane region" description="Helical" evidence="10">
    <location>
        <begin position="628"/>
        <end position="647"/>
    </location>
</feature>
<dbReference type="CDD" id="cd03250">
    <property type="entry name" value="ABCC_MRP_domain1"/>
    <property type="match status" value="1"/>
</dbReference>
<dbReference type="Gene3D" id="1.20.1560.10">
    <property type="entry name" value="ABC transporter type 1, transmembrane domain"/>
    <property type="match status" value="2"/>
</dbReference>
<keyword evidence="14" id="KW-1185">Reference proteome</keyword>
<keyword evidence="4" id="KW-0677">Repeat</keyword>
<dbReference type="InterPro" id="IPR027417">
    <property type="entry name" value="P-loop_NTPase"/>
</dbReference>
<keyword evidence="2" id="KW-0813">Transport</keyword>
<evidence type="ECO:0000256" key="1">
    <source>
        <dbReference type="ARBA" id="ARBA00004128"/>
    </source>
</evidence>
<feature type="transmembrane region" description="Helical" evidence="10">
    <location>
        <begin position="116"/>
        <end position="146"/>
    </location>
</feature>
<evidence type="ECO:0000256" key="8">
    <source>
        <dbReference type="ARBA" id="ARBA00023136"/>
    </source>
</evidence>